<dbReference type="SUPFAM" id="SSF81296">
    <property type="entry name" value="E set domains"/>
    <property type="match status" value="4"/>
</dbReference>
<keyword evidence="2 3" id="KW-0732">Signal</keyword>
<protein>
    <submittedName>
        <fullName evidence="5">Putative secreted protein (Por secretion system target)</fullName>
    </submittedName>
</protein>
<name>A0A369A7X5_9FLAO</name>
<feature type="chain" id="PRO_5017059705" evidence="3">
    <location>
        <begin position="18"/>
        <end position="663"/>
    </location>
</feature>
<dbReference type="Gene3D" id="2.60.40.10">
    <property type="entry name" value="Immunoglobulins"/>
    <property type="match status" value="5"/>
</dbReference>
<dbReference type="SMART" id="SM01065">
    <property type="entry name" value="CBM_2"/>
    <property type="match status" value="3"/>
</dbReference>
<comment type="similarity">
    <text evidence="1">Belongs to the 5'-AMP-activated protein kinase beta subunit family.</text>
</comment>
<dbReference type="EMBL" id="QPJS01000001">
    <property type="protein sequence ID" value="RCX05409.1"/>
    <property type="molecule type" value="Genomic_DNA"/>
</dbReference>
<proteinExistence type="inferred from homology"/>
<dbReference type="NCBIfam" id="TIGR04183">
    <property type="entry name" value="Por_Secre_tail"/>
    <property type="match status" value="1"/>
</dbReference>
<dbReference type="InterPro" id="IPR026444">
    <property type="entry name" value="Secre_tail"/>
</dbReference>
<feature type="signal peptide" evidence="3">
    <location>
        <begin position="1"/>
        <end position="17"/>
    </location>
</feature>
<accession>A0A369A7X5</accession>
<evidence type="ECO:0000256" key="2">
    <source>
        <dbReference type="ARBA" id="ARBA00022729"/>
    </source>
</evidence>
<dbReference type="InterPro" id="IPR032640">
    <property type="entry name" value="AMPK1_CBM"/>
</dbReference>
<keyword evidence="6" id="KW-1185">Reference proteome</keyword>
<dbReference type="RefSeq" id="WP_114365779.1">
    <property type="nucleotide sequence ID" value="NZ_BHZF01000001.1"/>
</dbReference>
<dbReference type="Proteomes" id="UP000253517">
    <property type="component" value="Unassembled WGS sequence"/>
</dbReference>
<dbReference type="GO" id="GO:2001070">
    <property type="term" value="F:starch binding"/>
    <property type="evidence" value="ECO:0007669"/>
    <property type="project" value="InterPro"/>
</dbReference>
<dbReference type="InterPro" id="IPR013784">
    <property type="entry name" value="Carb-bd-like_fold"/>
</dbReference>
<gene>
    <name evidence="5" type="ORF">DES35_101694</name>
</gene>
<dbReference type="PROSITE" id="PS51166">
    <property type="entry name" value="CBM20"/>
    <property type="match status" value="3"/>
</dbReference>
<dbReference type="InterPro" id="IPR002044">
    <property type="entry name" value="CBM20"/>
</dbReference>
<dbReference type="InterPro" id="IPR050827">
    <property type="entry name" value="CRP1_MDG1_kinase"/>
</dbReference>
<dbReference type="PANTHER" id="PTHR10343:SF84">
    <property type="entry name" value="5'-AMP-ACTIVATED PROTEIN KINASE SUBUNIT BETA-1"/>
    <property type="match status" value="1"/>
</dbReference>
<dbReference type="SUPFAM" id="SSF49452">
    <property type="entry name" value="Starch-binding domain-like"/>
    <property type="match status" value="1"/>
</dbReference>
<sequence length="663" mass="71036">MKKSILFFCLLVTINMAGQMRSVTFRVDMSQQSVAAQGVHIAGSFQGWNPATTQMTLTANGVYTYTAQISQGTSIQFKYINGNTWAGEESVPSACGVPNGFGGFNRSLTVTQDTILPVVCFSSCTTCAPLPPTSLVTFRVNMSNVASVSSFGVHIAGSFQNWNPAATPMQSNGSVWSYTVALPVGQSVQYKFINGNAWGQDETVPIACGTGSPVNRILTVPANDTILPAVCFGTCDTLCPVIPPAPKKMVTFRVDMSQQTVSVNGVHVAGNFQGWNPASSPMTLDTTTGVYIRVDSASVGDTVFYKFINGNAWGQDETVPSSCGIGFPSVNRWFVMPNTDTVLPVVCFGMCGPCPVPQPKNVTFRVDMKNQTVSPNGVYLAGSFNNWSPSATPMSANGSVYSATVVINAGTTVQFKFLNDSIFSGAESVPPACGVSDGFGGFNRILTVVEDTVLPAVCFALCDTCPVQLPTSKVTLTVLTTGTQVSPQGMYVAGTFNGWNFTQHQMTLISPEKYQITLDWPIGEQVLYRYSTTNGVGGQELITGSCGYLGSRHLTVPPQDTLLPDVCFNRCDLACTAMDVTESTLLRPLVHHRRGLLTVTNLPTGGTPVYIKLIDLSGRILLNKMVNSDGQWQERIELPTGVFLLQITTDMGSHITKFPVSGF</sequence>
<dbReference type="InterPro" id="IPR014756">
    <property type="entry name" value="Ig_E-set"/>
</dbReference>
<comment type="caution">
    <text evidence="5">The sequence shown here is derived from an EMBL/GenBank/DDBJ whole genome shotgun (WGS) entry which is preliminary data.</text>
</comment>
<feature type="domain" description="CBM20" evidence="4">
    <location>
        <begin position="130"/>
        <end position="234"/>
    </location>
</feature>
<evidence type="ECO:0000256" key="3">
    <source>
        <dbReference type="SAM" id="SignalP"/>
    </source>
</evidence>
<dbReference type="InterPro" id="IPR013783">
    <property type="entry name" value="Ig-like_fold"/>
</dbReference>
<evidence type="ECO:0000313" key="6">
    <source>
        <dbReference type="Proteomes" id="UP000253517"/>
    </source>
</evidence>
<dbReference type="PANTHER" id="PTHR10343">
    <property type="entry name" value="5'-AMP-ACTIVATED PROTEIN KINASE , BETA SUBUNIT"/>
    <property type="match status" value="1"/>
</dbReference>
<dbReference type="Pfam" id="PF16561">
    <property type="entry name" value="AMPK1_CBM"/>
    <property type="match status" value="1"/>
</dbReference>
<feature type="domain" description="CBM20" evidence="4">
    <location>
        <begin position="15"/>
        <end position="123"/>
    </location>
</feature>
<reference evidence="5 6" key="1">
    <citation type="submission" date="2018-07" db="EMBL/GenBank/DDBJ databases">
        <title>Genomic Encyclopedia of Type Strains, Phase IV (KMG-IV): sequencing the most valuable type-strain genomes for metagenomic binning, comparative biology and taxonomic classification.</title>
        <authorList>
            <person name="Goeker M."/>
        </authorList>
    </citation>
    <scope>NUCLEOTIDE SEQUENCE [LARGE SCALE GENOMIC DNA]</scope>
    <source>
        <strain evidence="5 6">DSM 21410</strain>
    </source>
</reference>
<feature type="domain" description="CBM20" evidence="4">
    <location>
        <begin position="354"/>
        <end position="466"/>
    </location>
</feature>
<dbReference type="AlphaFoldDB" id="A0A369A7X5"/>
<evidence type="ECO:0000259" key="4">
    <source>
        <dbReference type="PROSITE" id="PS51166"/>
    </source>
</evidence>
<evidence type="ECO:0000256" key="1">
    <source>
        <dbReference type="ARBA" id="ARBA00010926"/>
    </source>
</evidence>
<evidence type="ECO:0000313" key="5">
    <source>
        <dbReference type="EMBL" id="RCX05409.1"/>
    </source>
</evidence>
<organism evidence="5 6">
    <name type="scientific">Schleiferia thermophila</name>
    <dbReference type="NCBI Taxonomy" id="884107"/>
    <lineage>
        <taxon>Bacteria</taxon>
        <taxon>Pseudomonadati</taxon>
        <taxon>Bacteroidota</taxon>
        <taxon>Flavobacteriia</taxon>
        <taxon>Flavobacteriales</taxon>
        <taxon>Schleiferiaceae</taxon>
        <taxon>Schleiferia</taxon>
    </lineage>
</organism>